<dbReference type="InParanoid" id="A0A6P8HAV3"/>
<evidence type="ECO:0000256" key="6">
    <source>
        <dbReference type="ARBA" id="ARBA00023132"/>
    </source>
</evidence>
<evidence type="ECO:0000256" key="3">
    <source>
        <dbReference type="ARBA" id="ARBA00022816"/>
    </source>
</evidence>
<dbReference type="Proteomes" id="UP000515163">
    <property type="component" value="Unplaced"/>
</dbReference>
<dbReference type="PANTHER" id="PTHR13257:SF0">
    <property type="entry name" value="NUCLEAR PORE COMPLEX PROTEIN NUP88"/>
    <property type="match status" value="1"/>
</dbReference>
<dbReference type="KEGG" id="aten:116287269"/>
<dbReference type="AlphaFoldDB" id="A0A6P8HAV3"/>
<evidence type="ECO:0000256" key="4">
    <source>
        <dbReference type="ARBA" id="ARBA00022927"/>
    </source>
</evidence>
<evidence type="ECO:0000256" key="8">
    <source>
        <dbReference type="SAM" id="Coils"/>
    </source>
</evidence>
<dbReference type="SUPFAM" id="SSF117289">
    <property type="entry name" value="Nucleoporin domain"/>
    <property type="match status" value="1"/>
</dbReference>
<dbReference type="GO" id="GO:0005643">
    <property type="term" value="C:nuclear pore"/>
    <property type="evidence" value="ECO:0007669"/>
    <property type="project" value="UniProtKB-SubCell"/>
</dbReference>
<evidence type="ECO:0000313" key="11">
    <source>
        <dbReference type="RefSeq" id="XP_031549792.1"/>
    </source>
</evidence>
<feature type="compositionally biased region" description="Basic residues" evidence="9">
    <location>
        <begin position="676"/>
        <end position="686"/>
    </location>
</feature>
<organism evidence="10 11">
    <name type="scientific">Actinia tenebrosa</name>
    <name type="common">Australian red waratah sea anemone</name>
    <dbReference type="NCBI Taxonomy" id="6105"/>
    <lineage>
        <taxon>Eukaryota</taxon>
        <taxon>Metazoa</taxon>
        <taxon>Cnidaria</taxon>
        <taxon>Anthozoa</taxon>
        <taxon>Hexacorallia</taxon>
        <taxon>Actiniaria</taxon>
        <taxon>Actiniidae</taxon>
        <taxon>Actinia</taxon>
    </lineage>
</organism>
<dbReference type="RefSeq" id="XP_031549792.1">
    <property type="nucleotide sequence ID" value="XM_031693932.1"/>
</dbReference>
<feature type="coiled-coil region" evidence="8">
    <location>
        <begin position="569"/>
        <end position="624"/>
    </location>
</feature>
<proteinExistence type="predicted"/>
<dbReference type="GO" id="GO:0000055">
    <property type="term" value="P:ribosomal large subunit export from nucleus"/>
    <property type="evidence" value="ECO:0007669"/>
    <property type="project" value="InterPro"/>
</dbReference>
<evidence type="ECO:0000256" key="7">
    <source>
        <dbReference type="ARBA" id="ARBA00023242"/>
    </source>
</evidence>
<keyword evidence="3" id="KW-0509">mRNA transport</keyword>
<evidence type="ECO:0000256" key="2">
    <source>
        <dbReference type="ARBA" id="ARBA00022448"/>
    </source>
</evidence>
<accession>A0A6P8HAV3</accession>
<keyword evidence="7" id="KW-0539">Nucleus</keyword>
<sequence>MAEKYRWIEKLSKHPLFQTVLECYHKDNSTTEARNVLAEREGELFVWVPEKSRIFTTNLKNVLFENERADKYQEFLFTKHPLFKVHTLRFSLTGRYLALVGHKGISVIEMPQRWGRFAEYQGGADIVNCRTITVDERFFTVHAKTVALEARWHPSSHTDSHLVVLTSDNMLRIYNILQPEVPEQVINLSDPFSSEVNQSRSTMTSASAFAIALGETSVSFDFAPPIRKCKPRFKNESSSAVEAEPVYPLFILRENADVYYLVFELGNKGFGLESVGPLTMHPATDNNYGLDACSIICLQSQPPVVVMATANGRIYHCIVLESNDESDSAQGDKNESWSDQQLTVSDLTLYVHECVELQRSIAGRDVDESSQASHDSVESLNSCPVQLYRDSASSNQYHCCHPSGVHSIVLPWVRKLESFCIEDGVEGATMFDTDEEAIVYHMVCTTPSTESAPSPVHGLCVINNLILGSSLVCLTDRMECIARPLDLLQRPLAPPSNTEEEEEDEKNYKGIKSPMRHLLSGSFVEHIRKILTRNTSTPLIRAQSTSDLSQEDRLKIFTEAQQILREEYLQRQNRAKVEIEKRVSILRDQKKKQEQDLDNLRRNRDAVRNKAEELADKIEDVISQDIELSDKLENVCQHIETQIPVISKAEGKMREELETIQLRVNFLQDSLDQIRAKHQHKTRRKSSGSSSGSPVISVKQQKNIRSVLKNETDTISDLINQVKDLKLQVGL</sequence>
<protein>
    <submittedName>
        <fullName evidence="11">Nucleoporin 88-like</fullName>
    </submittedName>
</protein>
<dbReference type="Pfam" id="PF10168">
    <property type="entry name" value="Nup88"/>
    <property type="match status" value="1"/>
</dbReference>
<name>A0A6P8HAV3_ACTTE</name>
<feature type="region of interest" description="Disordered" evidence="9">
    <location>
        <begin position="675"/>
        <end position="699"/>
    </location>
</feature>
<keyword evidence="4" id="KW-0653">Protein transport</keyword>
<dbReference type="InterPro" id="IPR019321">
    <property type="entry name" value="Nucleoporin_Nup88"/>
</dbReference>
<dbReference type="GO" id="GO:0006606">
    <property type="term" value="P:protein import into nucleus"/>
    <property type="evidence" value="ECO:0007669"/>
    <property type="project" value="TreeGrafter"/>
</dbReference>
<dbReference type="GO" id="GO:0000056">
    <property type="term" value="P:ribosomal small subunit export from nucleus"/>
    <property type="evidence" value="ECO:0007669"/>
    <property type="project" value="InterPro"/>
</dbReference>
<evidence type="ECO:0000256" key="5">
    <source>
        <dbReference type="ARBA" id="ARBA00023010"/>
    </source>
</evidence>
<reference evidence="11" key="1">
    <citation type="submission" date="2025-08" db="UniProtKB">
        <authorList>
            <consortium name="RefSeq"/>
        </authorList>
    </citation>
    <scope>IDENTIFICATION</scope>
    <source>
        <tissue evidence="11">Tentacle</tissue>
    </source>
</reference>
<dbReference type="InterPro" id="IPR037700">
    <property type="entry name" value="NUP88/NUP82"/>
</dbReference>
<keyword evidence="6" id="KW-0906">Nuclear pore complex</keyword>
<dbReference type="OrthoDB" id="341482at2759"/>
<gene>
    <name evidence="11" type="primary">LOC116287269</name>
</gene>
<evidence type="ECO:0000313" key="10">
    <source>
        <dbReference type="Proteomes" id="UP000515163"/>
    </source>
</evidence>
<dbReference type="GO" id="GO:0017056">
    <property type="term" value="F:structural constituent of nuclear pore"/>
    <property type="evidence" value="ECO:0007669"/>
    <property type="project" value="InterPro"/>
</dbReference>
<dbReference type="GeneID" id="116287269"/>
<dbReference type="FunCoup" id="A0A6P8HAV3">
    <property type="interactions" value="3170"/>
</dbReference>
<keyword evidence="2" id="KW-0813">Transport</keyword>
<keyword evidence="5" id="KW-0811">Translocation</keyword>
<comment type="subcellular location">
    <subcellularLocation>
        <location evidence="1">Nucleus</location>
        <location evidence="1">Nuclear pore complex</location>
    </subcellularLocation>
</comment>
<keyword evidence="10" id="KW-1185">Reference proteome</keyword>
<dbReference type="PANTHER" id="PTHR13257">
    <property type="entry name" value="NUCLEOPORIN NUP84-RELATED"/>
    <property type="match status" value="1"/>
</dbReference>
<evidence type="ECO:0000256" key="1">
    <source>
        <dbReference type="ARBA" id="ARBA00004567"/>
    </source>
</evidence>
<keyword evidence="8" id="KW-0175">Coiled coil</keyword>
<evidence type="ECO:0000256" key="9">
    <source>
        <dbReference type="SAM" id="MobiDB-lite"/>
    </source>
</evidence>
<dbReference type="GO" id="GO:0006406">
    <property type="term" value="P:mRNA export from nucleus"/>
    <property type="evidence" value="ECO:0007669"/>
    <property type="project" value="TreeGrafter"/>
</dbReference>